<organism evidence="4 5">
    <name type="scientific">Mixia osmundae (strain CBS 9802 / IAM 14324 / JCM 22182 / KY 12970)</name>
    <dbReference type="NCBI Taxonomy" id="764103"/>
    <lineage>
        <taxon>Eukaryota</taxon>
        <taxon>Fungi</taxon>
        <taxon>Dikarya</taxon>
        <taxon>Basidiomycota</taxon>
        <taxon>Pucciniomycotina</taxon>
        <taxon>Mixiomycetes</taxon>
        <taxon>Mixiales</taxon>
        <taxon>Mixiaceae</taxon>
        <taxon>Mixia</taxon>
    </lineage>
</organism>
<dbReference type="InterPro" id="IPR036167">
    <property type="entry name" value="tRNA_intron_Endo_cat-like_sf"/>
</dbReference>
<dbReference type="GO" id="GO:0006388">
    <property type="term" value="P:tRNA splicing, via endonucleolytic cleavage and ligation"/>
    <property type="evidence" value="ECO:0007669"/>
    <property type="project" value="InterPro"/>
</dbReference>
<keyword evidence="5" id="KW-1185">Reference proteome</keyword>
<dbReference type="PANTHER" id="PTHR28582:SF1">
    <property type="entry name" value="TRNA-SPLICING ENDONUCLEASE SUBUNIT SEN15"/>
    <property type="match status" value="1"/>
</dbReference>
<dbReference type="HOGENOM" id="CLU_121521_0_0_1"/>
<accession>G7E9I0</accession>
<dbReference type="AlphaFoldDB" id="G7E9I0"/>
<comment type="similarity">
    <text evidence="1">Belongs to the SEN15 family.</text>
</comment>
<name>G7E9I0_MIXOS</name>
<dbReference type="InterPro" id="IPR011856">
    <property type="entry name" value="tRNA_endonuc-like_dom_sf"/>
</dbReference>
<dbReference type="eggNOG" id="ENOG502SC4F">
    <property type="taxonomic scope" value="Eukaryota"/>
</dbReference>
<sequence>MTATTARQHPSFEAVAAACRRHPAQAAALFQTFADLTHSQGWRDLRVLELAGTDLCVLKGKAKAQNGAIEEKIVLPMVLTTPTHMQTLQGVFAALPSREESILVSIADSDSTTVYYKLGNGIVKPKEVPD</sequence>
<dbReference type="OMA" id="STDWIRT"/>
<evidence type="ECO:0000259" key="3">
    <source>
        <dbReference type="Pfam" id="PF09631"/>
    </source>
</evidence>
<dbReference type="Pfam" id="PF09631">
    <property type="entry name" value="Sen15"/>
    <property type="match status" value="1"/>
</dbReference>
<reference evidence="4 5" key="1">
    <citation type="journal article" date="2011" name="J. Gen. Appl. Microbiol.">
        <title>Draft genome sequencing of the enigmatic basidiomycete Mixia osmundae.</title>
        <authorList>
            <person name="Nishida H."/>
            <person name="Nagatsuka Y."/>
            <person name="Sugiyama J."/>
        </authorList>
    </citation>
    <scope>NUCLEOTIDE SEQUENCE [LARGE SCALE GENOMIC DNA]</scope>
    <source>
        <strain evidence="5">CBS 9802 / IAM 14324 / JCM 22182 / KY 12970</strain>
    </source>
</reference>
<dbReference type="InParanoid" id="G7E9I0"/>
<dbReference type="Proteomes" id="UP000009131">
    <property type="component" value="Unassembled WGS sequence"/>
</dbReference>
<evidence type="ECO:0000313" key="5">
    <source>
        <dbReference type="Proteomes" id="UP000009131"/>
    </source>
</evidence>
<dbReference type="Gene3D" id="3.40.1350.10">
    <property type="match status" value="1"/>
</dbReference>
<feature type="domain" description="tRNA-splicing endonuclease subunit Sen15" evidence="3">
    <location>
        <begin position="32"/>
        <end position="127"/>
    </location>
</feature>
<gene>
    <name evidence="4" type="primary">Mo05994</name>
    <name evidence="4" type="ORF">E5Q_05994</name>
</gene>
<dbReference type="SUPFAM" id="SSF53032">
    <property type="entry name" value="tRNA-intron endonuclease catalytic domain-like"/>
    <property type="match status" value="1"/>
</dbReference>
<proteinExistence type="inferred from homology"/>
<reference evidence="4 5" key="2">
    <citation type="journal article" date="2012" name="Open Biol.">
        <title>Characteristics of nucleosomes and linker DNA regions on the genome of the basidiomycete Mixia osmundae revealed by mono- and dinucleosome mapping.</title>
        <authorList>
            <person name="Nishida H."/>
            <person name="Kondo S."/>
            <person name="Matsumoto T."/>
            <person name="Suzuki Y."/>
            <person name="Yoshikawa H."/>
            <person name="Taylor T.D."/>
            <person name="Sugiyama J."/>
        </authorList>
    </citation>
    <scope>NUCLEOTIDE SEQUENCE [LARGE SCALE GENOMIC DNA]</scope>
    <source>
        <strain evidence="5">CBS 9802 / IAM 14324 / JCM 22182 / KY 12970</strain>
    </source>
</reference>
<keyword evidence="2" id="KW-0819">tRNA processing</keyword>
<dbReference type="RefSeq" id="XP_014568543.1">
    <property type="nucleotide sequence ID" value="XM_014713057.1"/>
</dbReference>
<dbReference type="PANTHER" id="PTHR28582">
    <property type="entry name" value="TRNA-SPLICING ENDONUCLEASE SUBUNIT SEN15"/>
    <property type="match status" value="1"/>
</dbReference>
<protein>
    <recommendedName>
        <fullName evidence="3">tRNA-splicing endonuclease subunit Sen15 domain-containing protein</fullName>
    </recommendedName>
</protein>
<dbReference type="STRING" id="764103.G7E9I0"/>
<evidence type="ECO:0000313" key="4">
    <source>
        <dbReference type="EMBL" id="GAA99299.1"/>
    </source>
</evidence>
<dbReference type="GO" id="GO:0005634">
    <property type="term" value="C:nucleus"/>
    <property type="evidence" value="ECO:0007669"/>
    <property type="project" value="UniProtKB-ARBA"/>
</dbReference>
<evidence type="ECO:0000256" key="1">
    <source>
        <dbReference type="ARBA" id="ARBA00006091"/>
    </source>
</evidence>
<dbReference type="InterPro" id="IPR018593">
    <property type="entry name" value="tRNA-endonuc_su_Sen15"/>
</dbReference>
<comment type="caution">
    <text evidence="4">The sequence shown here is derived from an EMBL/GenBank/DDBJ whole genome shotgun (WGS) entry which is preliminary data.</text>
</comment>
<dbReference type="OrthoDB" id="10002170at2759"/>
<dbReference type="GO" id="GO:0003676">
    <property type="term" value="F:nucleic acid binding"/>
    <property type="evidence" value="ECO:0007669"/>
    <property type="project" value="InterPro"/>
</dbReference>
<dbReference type="EMBL" id="BABT02000220">
    <property type="protein sequence ID" value="GAA99299.1"/>
    <property type="molecule type" value="Genomic_DNA"/>
</dbReference>
<evidence type="ECO:0000256" key="2">
    <source>
        <dbReference type="ARBA" id="ARBA00022694"/>
    </source>
</evidence>